<protein>
    <submittedName>
        <fullName evidence="2">Uncharacterized protein LOC112679605</fullName>
    </submittedName>
</protein>
<dbReference type="Proteomes" id="UP000694846">
    <property type="component" value="Unplaced"/>
</dbReference>
<dbReference type="InterPro" id="IPR015943">
    <property type="entry name" value="WD40/YVTN_repeat-like_dom_sf"/>
</dbReference>
<evidence type="ECO:0000313" key="2">
    <source>
        <dbReference type="RefSeq" id="XP_025405264.1"/>
    </source>
</evidence>
<evidence type="ECO:0000313" key="1">
    <source>
        <dbReference type="Proteomes" id="UP000694846"/>
    </source>
</evidence>
<dbReference type="Gene3D" id="2.130.10.10">
    <property type="entry name" value="YVTN repeat-like/Quinoprotein amine dehydrogenase"/>
    <property type="match status" value="1"/>
</dbReference>
<dbReference type="GeneID" id="112679605"/>
<organism evidence="1 2">
    <name type="scientific">Sipha flava</name>
    <name type="common">yellow sugarcane aphid</name>
    <dbReference type="NCBI Taxonomy" id="143950"/>
    <lineage>
        <taxon>Eukaryota</taxon>
        <taxon>Metazoa</taxon>
        <taxon>Ecdysozoa</taxon>
        <taxon>Arthropoda</taxon>
        <taxon>Hexapoda</taxon>
        <taxon>Insecta</taxon>
        <taxon>Pterygota</taxon>
        <taxon>Neoptera</taxon>
        <taxon>Paraneoptera</taxon>
        <taxon>Hemiptera</taxon>
        <taxon>Sternorrhyncha</taxon>
        <taxon>Aphidomorpha</taxon>
        <taxon>Aphidoidea</taxon>
        <taxon>Aphididae</taxon>
        <taxon>Sipha</taxon>
    </lineage>
</organism>
<accession>A0A8B8F3A2</accession>
<dbReference type="SUPFAM" id="SSF50978">
    <property type="entry name" value="WD40 repeat-like"/>
    <property type="match status" value="1"/>
</dbReference>
<keyword evidence="1" id="KW-1185">Reference proteome</keyword>
<dbReference type="InterPro" id="IPR036322">
    <property type="entry name" value="WD40_repeat_dom_sf"/>
</dbReference>
<proteinExistence type="predicted"/>
<dbReference type="AlphaFoldDB" id="A0A8B8F3A2"/>
<sequence length="395" mass="45581">MMDAGIRGFNEVKGAFVKSWTIILNYMLQSVVLAGDNDFYGWSDEGILLKCMKNTKLNTITILQYYGNNIKYFVFVKPTDLLVVTINEKNVLQVWDVSTGKFRCEMELNGIATNVCSNPRYYYVAVSFKNGKVELLKTDPNESDVELISKMVLCDEELSCVNFFSDGKECLATNFSTGRLYHIRIELEKTCSIIKEYHLKKEIIDAKIFDDKQSSLLTILYREHEEISEVAGNNVVIFNKNFDIVFKLLNTQHNYTSIFKWISFDIPGTINIALTVLKSFHIHLMTINIVEEKVLRSKIIPLDHDVRVIKISSWKKHCITFCNDGTYNVYEFTDDDQWKKIIRVNCSHWQTGGLMAAEIDSSYRNILTLSREGNLMCTSFKYISPKVKKINKILE</sequence>
<gene>
    <name evidence="2" type="primary">LOC112679605</name>
</gene>
<dbReference type="RefSeq" id="XP_025405264.1">
    <property type="nucleotide sequence ID" value="XM_025549479.1"/>
</dbReference>
<dbReference type="OrthoDB" id="6612087at2759"/>
<name>A0A8B8F3A2_9HEMI</name>
<reference evidence="2" key="1">
    <citation type="submission" date="2025-08" db="UniProtKB">
        <authorList>
            <consortium name="RefSeq"/>
        </authorList>
    </citation>
    <scope>IDENTIFICATION</scope>
    <source>
        <tissue evidence="2">Whole body</tissue>
    </source>
</reference>